<evidence type="ECO:0000256" key="10">
    <source>
        <dbReference type="RuleBase" id="RU000520"/>
    </source>
</evidence>
<evidence type="ECO:0000256" key="2">
    <source>
        <dbReference type="ARBA" id="ARBA00022598"/>
    </source>
</evidence>
<dbReference type="GO" id="GO:0004019">
    <property type="term" value="F:adenylosuccinate synthase activity"/>
    <property type="evidence" value="ECO:0007669"/>
    <property type="project" value="UniProtKB-UniRule"/>
</dbReference>
<dbReference type="CDD" id="cd03108">
    <property type="entry name" value="AdSS"/>
    <property type="match status" value="1"/>
</dbReference>
<comment type="cofactor">
    <cofactor evidence="8">
        <name>Mg(2+)</name>
        <dbReference type="ChEBI" id="CHEBI:18420"/>
    </cofactor>
    <text evidence="8">Binds 1 Mg(2+) ion per subunit.</text>
</comment>
<name>A0A6N8TBW1_SHIZO</name>
<dbReference type="SMART" id="SM00788">
    <property type="entry name" value="Adenylsucc_synt"/>
    <property type="match status" value="1"/>
</dbReference>
<dbReference type="Gene3D" id="3.40.440.10">
    <property type="entry name" value="Adenylosuccinate Synthetase, subunit A, domain 1"/>
    <property type="match status" value="1"/>
</dbReference>
<feature type="binding site" description="in other chain" evidence="8">
    <location>
        <begin position="13"/>
        <end position="16"/>
    </location>
    <ligand>
        <name>IMP</name>
        <dbReference type="ChEBI" id="CHEBI:58053"/>
        <note>ligand shared between dimeric partners</note>
    </ligand>
</feature>
<dbReference type="PANTHER" id="PTHR11846:SF0">
    <property type="entry name" value="ADENYLOSUCCINATE SYNTHETASE"/>
    <property type="match status" value="1"/>
</dbReference>
<evidence type="ECO:0000256" key="3">
    <source>
        <dbReference type="ARBA" id="ARBA00022723"/>
    </source>
</evidence>
<comment type="similarity">
    <text evidence="8 10">Belongs to the adenylosuccinate synthetase family.</text>
</comment>
<feature type="binding site" description="in other chain" evidence="8">
    <location>
        <position position="240"/>
    </location>
    <ligand>
        <name>IMP</name>
        <dbReference type="ChEBI" id="CHEBI:58053"/>
        <note>ligand shared between dimeric partners</note>
    </ligand>
</feature>
<proteinExistence type="inferred from homology"/>
<feature type="active site" description="Proton donor" evidence="8">
    <location>
        <position position="41"/>
    </location>
</feature>
<dbReference type="FunFam" id="1.10.300.10:FF:000001">
    <property type="entry name" value="Adenylosuccinate synthetase"/>
    <property type="match status" value="1"/>
</dbReference>
<dbReference type="HAMAP" id="MF_00011">
    <property type="entry name" value="Adenylosucc_synth"/>
    <property type="match status" value="1"/>
</dbReference>
<dbReference type="InterPro" id="IPR018220">
    <property type="entry name" value="Adenylosuccin_syn_GTP-bd"/>
</dbReference>
<dbReference type="PROSITE" id="PS01266">
    <property type="entry name" value="ADENYLOSUCCIN_SYN_1"/>
    <property type="match status" value="1"/>
</dbReference>
<feature type="binding site" evidence="8">
    <location>
        <position position="13"/>
    </location>
    <ligand>
        <name>Mg(2+)</name>
        <dbReference type="ChEBI" id="CHEBI:18420"/>
    </ligand>
</feature>
<evidence type="ECO:0000256" key="6">
    <source>
        <dbReference type="ARBA" id="ARBA00022842"/>
    </source>
</evidence>
<dbReference type="Gene3D" id="1.10.300.10">
    <property type="entry name" value="Adenylosuccinate Synthetase, subunit A, domain 2"/>
    <property type="match status" value="1"/>
</dbReference>
<comment type="subcellular location">
    <subcellularLocation>
        <location evidence="8">Cytoplasm</location>
    </subcellularLocation>
</comment>
<evidence type="ECO:0000256" key="4">
    <source>
        <dbReference type="ARBA" id="ARBA00022741"/>
    </source>
</evidence>
<comment type="subunit">
    <text evidence="1 8">Homodimer.</text>
</comment>
<feature type="binding site" evidence="8">
    <location>
        <position position="306"/>
    </location>
    <ligand>
        <name>GTP</name>
        <dbReference type="ChEBI" id="CHEBI:37565"/>
    </ligand>
</feature>
<dbReference type="Gene3D" id="3.90.170.10">
    <property type="entry name" value="Adenylosuccinate Synthetase, subunit A, domain 3"/>
    <property type="match status" value="1"/>
</dbReference>
<keyword evidence="7 8" id="KW-0342">GTP-binding</keyword>
<feature type="binding site" description="in other chain" evidence="8">
    <location>
        <begin position="38"/>
        <end position="41"/>
    </location>
    <ligand>
        <name>IMP</name>
        <dbReference type="ChEBI" id="CHEBI:58053"/>
        <note>ligand shared between dimeric partners</note>
    </ligand>
</feature>
<dbReference type="NCBIfam" id="TIGR00184">
    <property type="entry name" value="purA"/>
    <property type="match status" value="1"/>
</dbReference>
<dbReference type="GO" id="GO:0005525">
    <property type="term" value="F:GTP binding"/>
    <property type="evidence" value="ECO:0007669"/>
    <property type="project" value="UniProtKB-UniRule"/>
</dbReference>
<dbReference type="PROSITE" id="PS00513">
    <property type="entry name" value="ADENYLOSUCCIN_SYN_2"/>
    <property type="match status" value="1"/>
</dbReference>
<dbReference type="PANTHER" id="PTHR11846">
    <property type="entry name" value="ADENYLOSUCCINATE SYNTHETASE"/>
    <property type="match status" value="1"/>
</dbReference>
<comment type="pathway">
    <text evidence="8 10">Purine metabolism; AMP biosynthesis via de novo pathway; AMP from IMP: step 1/2.</text>
</comment>
<dbReference type="GO" id="GO:0000287">
    <property type="term" value="F:magnesium ion binding"/>
    <property type="evidence" value="ECO:0007669"/>
    <property type="project" value="UniProtKB-UniRule"/>
</dbReference>
<dbReference type="Proteomes" id="UP000440304">
    <property type="component" value="Unassembled WGS sequence"/>
</dbReference>
<dbReference type="InterPro" id="IPR042110">
    <property type="entry name" value="Adenylosuccinate_synth_dom2"/>
</dbReference>
<dbReference type="NCBIfam" id="NF002223">
    <property type="entry name" value="PRK01117.1"/>
    <property type="match status" value="1"/>
</dbReference>
<keyword evidence="2 8" id="KW-0436">Ligase</keyword>
<feature type="active site" evidence="9">
    <location>
        <position position="142"/>
    </location>
</feature>
<feature type="binding site" description="in other chain" evidence="8">
    <location>
        <position position="225"/>
    </location>
    <ligand>
        <name>IMP</name>
        <dbReference type="ChEBI" id="CHEBI:58053"/>
        <note>ligand shared between dimeric partners</note>
    </ligand>
</feature>
<dbReference type="RefSeq" id="WP_160785313.1">
    <property type="nucleotide sequence ID" value="NZ_CP086610.1"/>
</dbReference>
<accession>A0A6N8TBW1</accession>
<evidence type="ECO:0000313" key="12">
    <source>
        <dbReference type="Proteomes" id="UP000440304"/>
    </source>
</evidence>
<keyword evidence="4 8" id="KW-0547">Nucleotide-binding</keyword>
<dbReference type="Pfam" id="PF00709">
    <property type="entry name" value="Adenylsucc_synt"/>
    <property type="match status" value="1"/>
</dbReference>
<evidence type="ECO:0000256" key="9">
    <source>
        <dbReference type="PROSITE-ProRule" id="PRU10134"/>
    </source>
</evidence>
<sequence>MASVVVVGSQWGDEGKGKIVDWLSERAEVIVRYQGGHNAGHTLVINGVSYKLALLPSGLVRGKLSVIGNGVVVDPHHFVAEVEKLRAQGVAVMPEVLRIADNAPLILSLHRDLDALREDAASSNGTKIGTTRRGIGPAYEDKVGRRAIRVIDLAEPETLRPKIERLLTHHNALRRGMGLAEISVESIEEELTSVAAQILPYVDRVWDVLDKHRKSGARILFEGAQGALLDNDHGTYPFVTSSNTVAGQAAAGSGLGPTAISYVLGITKAYTTRVGEGPFPCELDDEIGKHLATVGREVGVNTGRPRRCGWFDAVLVRQTVKTNGINGIALTKLDVLDGLDELKICVGYRLDGKEIDYLPASQSQQARVEPIYITLEGWKESTVGARSWADLPAQAIKYVRQVEELIGAPVALLSTSPERDDTILVTDPFED</sequence>
<dbReference type="UniPathway" id="UPA00075">
    <property type="reaction ID" value="UER00335"/>
</dbReference>
<feature type="binding site" evidence="8">
    <location>
        <begin position="414"/>
        <end position="416"/>
    </location>
    <ligand>
        <name>GTP</name>
        <dbReference type="ChEBI" id="CHEBI:37565"/>
    </ligand>
</feature>
<dbReference type="GO" id="GO:0005737">
    <property type="term" value="C:cytoplasm"/>
    <property type="evidence" value="ECO:0007669"/>
    <property type="project" value="UniProtKB-SubCell"/>
</dbReference>
<dbReference type="GO" id="GO:0046040">
    <property type="term" value="P:IMP metabolic process"/>
    <property type="evidence" value="ECO:0007669"/>
    <property type="project" value="TreeGrafter"/>
</dbReference>
<dbReference type="InterPro" id="IPR033128">
    <property type="entry name" value="Adenylosuccin_syn_Lys_AS"/>
</dbReference>
<organism evidence="11 12">
    <name type="scientific">Shinella zoogloeoides</name>
    <name type="common">Crabtreella saccharophila</name>
    <dbReference type="NCBI Taxonomy" id="352475"/>
    <lineage>
        <taxon>Bacteria</taxon>
        <taxon>Pseudomonadati</taxon>
        <taxon>Pseudomonadota</taxon>
        <taxon>Alphaproteobacteria</taxon>
        <taxon>Hyphomicrobiales</taxon>
        <taxon>Rhizobiaceae</taxon>
        <taxon>Shinella</taxon>
    </lineage>
</organism>
<feature type="binding site" evidence="8">
    <location>
        <position position="145"/>
    </location>
    <ligand>
        <name>IMP</name>
        <dbReference type="ChEBI" id="CHEBI:58053"/>
        <note>ligand shared between dimeric partners</note>
    </ligand>
</feature>
<feature type="binding site" evidence="8">
    <location>
        <position position="40"/>
    </location>
    <ligand>
        <name>Mg(2+)</name>
        <dbReference type="ChEBI" id="CHEBI:18420"/>
    </ligand>
</feature>
<dbReference type="FunFam" id="3.90.170.10:FF:000001">
    <property type="entry name" value="Adenylosuccinate synthetase"/>
    <property type="match status" value="1"/>
</dbReference>
<keyword evidence="5 8" id="KW-0658">Purine biosynthesis</keyword>
<dbReference type="GO" id="GO:0044208">
    <property type="term" value="P:'de novo' AMP biosynthetic process"/>
    <property type="evidence" value="ECO:0007669"/>
    <property type="project" value="UniProtKB-UniRule"/>
</dbReference>
<dbReference type="EC" id="6.3.4.4" evidence="8 10"/>
<dbReference type="InterPro" id="IPR042111">
    <property type="entry name" value="Adenylosuccinate_synth_dom3"/>
</dbReference>
<dbReference type="InterPro" id="IPR042109">
    <property type="entry name" value="Adenylosuccinate_synth_dom1"/>
</dbReference>
<comment type="function">
    <text evidence="8">Plays an important role in the de novo pathway of purine nucleotide biosynthesis. Catalyzes the first committed step in the biosynthesis of AMP from IMP.</text>
</comment>
<feature type="binding site" evidence="8">
    <location>
        <begin position="332"/>
        <end position="334"/>
    </location>
    <ligand>
        <name>GTP</name>
        <dbReference type="ChEBI" id="CHEBI:37565"/>
    </ligand>
</feature>
<dbReference type="OrthoDB" id="9807553at2"/>
<dbReference type="EMBL" id="WUML01000003">
    <property type="protein sequence ID" value="MXN99924.1"/>
    <property type="molecule type" value="Genomic_DNA"/>
</dbReference>
<reference evidence="11 12" key="1">
    <citation type="submission" date="2019-12" db="EMBL/GenBank/DDBJ databases">
        <title>Shinella granuli gen. nov., sp. nov., and proposal of the reclassification of Zoogloea ramigera ATCC 19623 as Shinella zoogloeoides sp. nov.</title>
        <authorList>
            <person name="Gao J."/>
        </authorList>
    </citation>
    <scope>NUCLEOTIDE SEQUENCE [LARGE SCALE GENOMIC DNA]</scope>
    <source>
        <strain evidence="11 12">DSM 287</strain>
    </source>
</reference>
<dbReference type="AlphaFoldDB" id="A0A6N8TBW1"/>
<dbReference type="SUPFAM" id="SSF52540">
    <property type="entry name" value="P-loop containing nucleoside triphosphate hydrolases"/>
    <property type="match status" value="1"/>
</dbReference>
<comment type="catalytic activity">
    <reaction evidence="8 10">
        <text>IMP + L-aspartate + GTP = N(6)-(1,2-dicarboxyethyl)-AMP + GDP + phosphate + 2 H(+)</text>
        <dbReference type="Rhea" id="RHEA:15753"/>
        <dbReference type="ChEBI" id="CHEBI:15378"/>
        <dbReference type="ChEBI" id="CHEBI:29991"/>
        <dbReference type="ChEBI" id="CHEBI:37565"/>
        <dbReference type="ChEBI" id="CHEBI:43474"/>
        <dbReference type="ChEBI" id="CHEBI:57567"/>
        <dbReference type="ChEBI" id="CHEBI:58053"/>
        <dbReference type="ChEBI" id="CHEBI:58189"/>
        <dbReference type="EC" id="6.3.4.4"/>
    </reaction>
</comment>
<evidence type="ECO:0000256" key="5">
    <source>
        <dbReference type="ARBA" id="ARBA00022755"/>
    </source>
</evidence>
<feature type="binding site" evidence="8">
    <location>
        <begin position="40"/>
        <end position="42"/>
    </location>
    <ligand>
        <name>GTP</name>
        <dbReference type="ChEBI" id="CHEBI:37565"/>
    </ligand>
</feature>
<evidence type="ECO:0000313" key="11">
    <source>
        <dbReference type="EMBL" id="MXN99924.1"/>
    </source>
</evidence>
<feature type="binding site" description="in other chain" evidence="8">
    <location>
        <position position="304"/>
    </location>
    <ligand>
        <name>IMP</name>
        <dbReference type="ChEBI" id="CHEBI:58053"/>
        <note>ligand shared between dimeric partners</note>
    </ligand>
</feature>
<evidence type="ECO:0000256" key="1">
    <source>
        <dbReference type="ARBA" id="ARBA00011738"/>
    </source>
</evidence>
<dbReference type="InterPro" id="IPR001114">
    <property type="entry name" value="Adenylosuccinate_synthetase"/>
</dbReference>
<comment type="caution">
    <text evidence="11">The sequence shown here is derived from an EMBL/GenBank/DDBJ whole genome shotgun (WGS) entry which is preliminary data.</text>
</comment>
<protein>
    <recommendedName>
        <fullName evidence="8 10">Adenylosuccinate synthetase</fullName>
        <shortName evidence="8">AMPSase</shortName>
        <shortName evidence="8">AdSS</shortName>
        <ecNumber evidence="8 10">6.3.4.4</ecNumber>
    </recommendedName>
    <alternativeName>
        <fullName evidence="8">IMP--aspartate ligase</fullName>
    </alternativeName>
</protein>
<evidence type="ECO:0000256" key="7">
    <source>
        <dbReference type="ARBA" id="ARBA00023134"/>
    </source>
</evidence>
<feature type="binding site" evidence="8">
    <location>
        <begin position="12"/>
        <end position="18"/>
    </location>
    <ligand>
        <name>GTP</name>
        <dbReference type="ChEBI" id="CHEBI:37565"/>
    </ligand>
</feature>
<keyword evidence="6 8" id="KW-0460">Magnesium</keyword>
<feature type="active site" description="Proton acceptor" evidence="8">
    <location>
        <position position="13"/>
    </location>
</feature>
<evidence type="ECO:0000256" key="8">
    <source>
        <dbReference type="HAMAP-Rule" id="MF_00011"/>
    </source>
</evidence>
<keyword evidence="8" id="KW-0963">Cytoplasm</keyword>
<feature type="binding site" description="in other chain" evidence="8">
    <location>
        <position position="131"/>
    </location>
    <ligand>
        <name>IMP</name>
        <dbReference type="ChEBI" id="CHEBI:58053"/>
        <note>ligand shared between dimeric partners</note>
    </ligand>
</feature>
<feature type="binding site" evidence="8">
    <location>
        <begin position="300"/>
        <end position="306"/>
    </location>
    <ligand>
        <name>substrate</name>
    </ligand>
</feature>
<dbReference type="InterPro" id="IPR027417">
    <property type="entry name" value="P-loop_NTPase"/>
</dbReference>
<keyword evidence="3 8" id="KW-0479">Metal-binding</keyword>
<gene>
    <name evidence="8" type="primary">purA</name>
    <name evidence="11" type="ORF">GR156_06400</name>
</gene>